<evidence type="ECO:0000313" key="3">
    <source>
        <dbReference type="Proteomes" id="UP000656319"/>
    </source>
</evidence>
<accession>A0ABN7I2G5</accession>
<evidence type="ECO:0000313" key="2">
    <source>
        <dbReference type="EMBL" id="CAD6549783.1"/>
    </source>
</evidence>
<dbReference type="Gene3D" id="3.40.50.1820">
    <property type="entry name" value="alpha/beta hydrolase"/>
    <property type="match status" value="1"/>
</dbReference>
<sequence length="264" mass="29701">MDSSPSTLFLHGGPGLSSIAERELYGRTLPIYWWDQPRSVVLFSQPFAALVEAAEDEVRALAEAQGHPVDVIAHSFGAHLALHLVARAPEHIRNLSLLAPVYDLGDAFVRLGTRLLEIVPTSAPLLAALEEFKASSDHVRFARLASQVTSFANFFDLYWSPTADARRRWYLDLVAHQNVVDSRAFEVIVQDFWAAQQPSPPSPSRPESVQIVFGRQDPLIDLDAERQTWLQFFPWAQYSEVDAGHFVHLEMPAARWWPHSPTLN</sequence>
<protein>
    <recommendedName>
        <fullName evidence="1">AB hydrolase-1 domain-containing protein</fullName>
    </recommendedName>
</protein>
<keyword evidence="3" id="KW-1185">Reference proteome</keyword>
<gene>
    <name evidence="2" type="ORF">LMG27952_04914</name>
</gene>
<dbReference type="Pfam" id="PF00561">
    <property type="entry name" value="Abhydrolase_1"/>
    <property type="match status" value="1"/>
</dbReference>
<evidence type="ECO:0000259" key="1">
    <source>
        <dbReference type="Pfam" id="PF00561"/>
    </source>
</evidence>
<dbReference type="InterPro" id="IPR000073">
    <property type="entry name" value="AB_hydrolase_1"/>
</dbReference>
<feature type="domain" description="AB hydrolase-1" evidence="1">
    <location>
        <begin position="55"/>
        <end position="250"/>
    </location>
</feature>
<proteinExistence type="predicted"/>
<organism evidence="2 3">
    <name type="scientific">Paraburkholderia hiiakae</name>
    <dbReference type="NCBI Taxonomy" id="1081782"/>
    <lineage>
        <taxon>Bacteria</taxon>
        <taxon>Pseudomonadati</taxon>
        <taxon>Pseudomonadota</taxon>
        <taxon>Betaproteobacteria</taxon>
        <taxon>Burkholderiales</taxon>
        <taxon>Burkholderiaceae</taxon>
        <taxon>Paraburkholderia</taxon>
    </lineage>
</organism>
<dbReference type="InterPro" id="IPR029058">
    <property type="entry name" value="AB_hydrolase_fold"/>
</dbReference>
<dbReference type="RefSeq" id="WP_201698489.1">
    <property type="nucleotide sequence ID" value="NZ_CAJHCQ010000014.1"/>
</dbReference>
<comment type="caution">
    <text evidence="2">The sequence shown here is derived from an EMBL/GenBank/DDBJ whole genome shotgun (WGS) entry which is preliminary data.</text>
</comment>
<dbReference type="Proteomes" id="UP000656319">
    <property type="component" value="Unassembled WGS sequence"/>
</dbReference>
<dbReference type="SUPFAM" id="SSF53474">
    <property type="entry name" value="alpha/beta-Hydrolases"/>
    <property type="match status" value="1"/>
</dbReference>
<dbReference type="EMBL" id="CAJHCQ010000014">
    <property type="protein sequence ID" value="CAD6549783.1"/>
    <property type="molecule type" value="Genomic_DNA"/>
</dbReference>
<reference evidence="2 3" key="1">
    <citation type="submission" date="2020-10" db="EMBL/GenBank/DDBJ databases">
        <authorList>
            <person name="Peeters C."/>
        </authorList>
    </citation>
    <scope>NUCLEOTIDE SEQUENCE [LARGE SCALE GENOMIC DNA]</scope>
    <source>
        <strain evidence="2 3">LMG 27952</strain>
    </source>
</reference>
<name>A0ABN7I2G5_9BURK</name>